<name>A0A6M3IRD3_9ZZZZ</name>
<reference evidence="1" key="1">
    <citation type="submission" date="2020-03" db="EMBL/GenBank/DDBJ databases">
        <title>The deep terrestrial virosphere.</title>
        <authorList>
            <person name="Holmfeldt K."/>
            <person name="Nilsson E."/>
            <person name="Simone D."/>
            <person name="Lopez-Fernandez M."/>
            <person name="Wu X."/>
            <person name="de Brujin I."/>
            <person name="Lundin D."/>
            <person name="Andersson A."/>
            <person name="Bertilsson S."/>
            <person name="Dopson M."/>
        </authorList>
    </citation>
    <scope>NUCLEOTIDE SEQUENCE</scope>
    <source>
        <strain evidence="2">MM415A02394</strain>
        <strain evidence="1">MM415B01185</strain>
    </source>
</reference>
<dbReference type="AlphaFoldDB" id="A0A6M3IRD3"/>
<gene>
    <name evidence="2" type="ORF">MM415A02394_0009</name>
    <name evidence="1" type="ORF">MM415B01185_0030</name>
</gene>
<dbReference type="EMBL" id="MT141395">
    <property type="protein sequence ID" value="QJA60096.1"/>
    <property type="molecule type" value="Genomic_DNA"/>
</dbReference>
<evidence type="ECO:0000313" key="2">
    <source>
        <dbReference type="EMBL" id="QJA73382.1"/>
    </source>
</evidence>
<evidence type="ECO:0000313" key="1">
    <source>
        <dbReference type="EMBL" id="QJA60096.1"/>
    </source>
</evidence>
<accession>A0A6M3IRD3</accession>
<organism evidence="1">
    <name type="scientific">viral metagenome</name>
    <dbReference type="NCBI Taxonomy" id="1070528"/>
    <lineage>
        <taxon>unclassified sequences</taxon>
        <taxon>metagenomes</taxon>
        <taxon>organismal metagenomes</taxon>
    </lineage>
</organism>
<protein>
    <submittedName>
        <fullName evidence="1">Uncharacterized protein</fullName>
    </submittedName>
</protein>
<dbReference type="EMBL" id="MT142023">
    <property type="protein sequence ID" value="QJA73382.1"/>
    <property type="molecule type" value="Genomic_DNA"/>
</dbReference>
<proteinExistence type="predicted"/>
<sequence>MTDIGKLLDFYISLKRIFYNKPIARPKPETKDYNNLIRLGVLLDENGINYEDYILVNIQAYRKRKVFPRVDQLLGLKALNRYNEYARRKYKIGKTFRADTHSVCVYSTNIYYPIEEFHKPMDQDLKILMIWSFVKEGKVVFEKEKATKIWEILEYLIAKYELNGLEVPDSVLKWKKQLEEEREKV</sequence>